<dbReference type="KEGG" id="scac:106093590"/>
<dbReference type="InterPro" id="IPR008092">
    <property type="entry name" value="Ribosomal_mS29_met"/>
</dbReference>
<gene>
    <name evidence="8" type="primary">106093590</name>
</gene>
<dbReference type="PANTHER" id="PTHR12810">
    <property type="entry name" value="MITOCHONDRIAL 28S RIBOSOMAL PROTEIN S29"/>
    <property type="match status" value="1"/>
</dbReference>
<dbReference type="GO" id="GO:0003735">
    <property type="term" value="F:structural constituent of ribosome"/>
    <property type="evidence" value="ECO:0007669"/>
    <property type="project" value="TreeGrafter"/>
</dbReference>
<evidence type="ECO:0000256" key="6">
    <source>
        <dbReference type="ARBA" id="ARBA00023274"/>
    </source>
</evidence>
<dbReference type="STRING" id="35570.A0A1I8PI07"/>
<keyword evidence="4" id="KW-0689">Ribosomal protein</keyword>
<evidence type="ECO:0000256" key="1">
    <source>
        <dbReference type="ARBA" id="ARBA00004173"/>
    </source>
</evidence>
<keyword evidence="5" id="KW-0496">Mitochondrion</keyword>
<dbReference type="EnsemblMetazoa" id="SCAU008266-RA">
    <property type="protein sequence ID" value="SCAU008266-PA"/>
    <property type="gene ID" value="SCAU008266"/>
</dbReference>
<keyword evidence="6" id="KW-0687">Ribonucleoprotein</keyword>
<evidence type="ECO:0000256" key="4">
    <source>
        <dbReference type="ARBA" id="ARBA00022980"/>
    </source>
</evidence>
<dbReference type="PANTHER" id="PTHR12810:SF0">
    <property type="entry name" value="SMALL RIBOSOMAL SUBUNIT PROTEIN MS29"/>
    <property type="match status" value="1"/>
</dbReference>
<evidence type="ECO:0000256" key="3">
    <source>
        <dbReference type="ARBA" id="ARBA00022946"/>
    </source>
</evidence>
<evidence type="ECO:0000256" key="2">
    <source>
        <dbReference type="ARBA" id="ARBA00009863"/>
    </source>
</evidence>
<proteinExistence type="inferred from homology"/>
<evidence type="ECO:0000256" key="5">
    <source>
        <dbReference type="ARBA" id="ARBA00023128"/>
    </source>
</evidence>
<evidence type="ECO:0000256" key="7">
    <source>
        <dbReference type="ARBA" id="ARBA00035140"/>
    </source>
</evidence>
<dbReference type="Pfam" id="PF10236">
    <property type="entry name" value="DAP3"/>
    <property type="match status" value="1"/>
</dbReference>
<dbReference type="OrthoDB" id="274828at2759"/>
<dbReference type="VEuPathDB" id="VectorBase:SCAU008266"/>
<dbReference type="Proteomes" id="UP000095300">
    <property type="component" value="Unassembled WGS sequence"/>
</dbReference>
<dbReference type="GO" id="GO:0005763">
    <property type="term" value="C:mitochondrial small ribosomal subunit"/>
    <property type="evidence" value="ECO:0007669"/>
    <property type="project" value="TreeGrafter"/>
</dbReference>
<reference evidence="8" key="1">
    <citation type="submission" date="2020-05" db="UniProtKB">
        <authorList>
            <consortium name="EnsemblMetazoa"/>
        </authorList>
    </citation>
    <scope>IDENTIFICATION</scope>
    <source>
        <strain evidence="8">USDA</strain>
    </source>
</reference>
<keyword evidence="9" id="KW-1185">Reference proteome</keyword>
<dbReference type="AlphaFoldDB" id="A0A1I8PI07"/>
<sequence length="388" mass="44294">MFVRQSLRRLPGVTRRSCVTAAAVAPNQTVRESLVPTDYRTNETNTAAHSSVHDAKFYTIPNDVRKQLFGGGGLPKQFDQQVKTFTETCLMVRQPALEVINYIKNTDFSKPTIRYVLYGENGVGKSLTLAHIIHYGHQNDFLLVHIPWVANWMKKPKETTNVEQEGLLDLPFDAAAWLLHFKNQNAKLMASLDLKTSKEYVWSKRESTPAGSSLSELVEHGIQRIKFASETIAALISELKQHSTAGHCKALVAIDGFNAFFHPETRILTDNKQKVTPDRITLTKPFLDITNYDWTNGVVVVTVDKIAMTEGYMESYMPRYLLGTQGFEHLDPFVPVRVDNYTDKEYHSCIQYYLDRHWIQKTPEGFEDQLKFLSNKNPYGLMRLTRSL</sequence>
<keyword evidence="3" id="KW-0809">Transit peptide</keyword>
<accession>A0A1I8PI07</accession>
<dbReference type="InterPro" id="IPR019368">
    <property type="entry name" value="Ribosomal_mS29"/>
</dbReference>
<protein>
    <recommendedName>
        <fullName evidence="7">Small ribosomal subunit protein mS29</fullName>
    </recommendedName>
</protein>
<name>A0A1I8PI07_STOCA</name>
<evidence type="ECO:0000313" key="8">
    <source>
        <dbReference type="EnsemblMetazoa" id="SCAU008266-PA"/>
    </source>
</evidence>
<evidence type="ECO:0000313" key="9">
    <source>
        <dbReference type="Proteomes" id="UP000095300"/>
    </source>
</evidence>
<organism evidence="8 9">
    <name type="scientific">Stomoxys calcitrans</name>
    <name type="common">Stable fly</name>
    <name type="synonym">Conops calcitrans</name>
    <dbReference type="NCBI Taxonomy" id="35570"/>
    <lineage>
        <taxon>Eukaryota</taxon>
        <taxon>Metazoa</taxon>
        <taxon>Ecdysozoa</taxon>
        <taxon>Arthropoda</taxon>
        <taxon>Hexapoda</taxon>
        <taxon>Insecta</taxon>
        <taxon>Pterygota</taxon>
        <taxon>Neoptera</taxon>
        <taxon>Endopterygota</taxon>
        <taxon>Diptera</taxon>
        <taxon>Brachycera</taxon>
        <taxon>Muscomorpha</taxon>
        <taxon>Muscoidea</taxon>
        <taxon>Muscidae</taxon>
        <taxon>Stomoxys</taxon>
    </lineage>
</organism>
<comment type="similarity">
    <text evidence="2">Belongs to the mitochondrion-specific ribosomal protein mS29 family.</text>
</comment>
<dbReference type="GO" id="GO:0006915">
    <property type="term" value="P:apoptotic process"/>
    <property type="evidence" value="ECO:0007669"/>
    <property type="project" value="InterPro"/>
</dbReference>
<dbReference type="PRINTS" id="PR01716">
    <property type="entry name" value="DEATHASSOCP3"/>
</dbReference>
<comment type="subcellular location">
    <subcellularLocation>
        <location evidence="1">Mitochondrion</location>
    </subcellularLocation>
</comment>